<dbReference type="InterPro" id="IPR028282">
    <property type="entry name" value="WASH-7_central"/>
</dbReference>
<dbReference type="OrthoDB" id="564392at2759"/>
<dbReference type="EMBL" id="CP031034">
    <property type="protein sequence ID" value="QDZ18172.1"/>
    <property type="molecule type" value="Genomic_DNA"/>
</dbReference>
<gene>
    <name evidence="4" type="ORF">A3770_01p06900</name>
</gene>
<dbReference type="Pfam" id="PF14744">
    <property type="entry name" value="WASH-7_mid"/>
    <property type="match status" value="1"/>
</dbReference>
<dbReference type="AlphaFoldDB" id="A0A5B8MFS2"/>
<evidence type="ECO:0000313" key="5">
    <source>
        <dbReference type="Proteomes" id="UP000316726"/>
    </source>
</evidence>
<dbReference type="GO" id="GO:0005768">
    <property type="term" value="C:endosome"/>
    <property type="evidence" value="ECO:0007669"/>
    <property type="project" value="TreeGrafter"/>
</dbReference>
<feature type="domain" description="WASH complex subunit 4 N-terminal" evidence="2">
    <location>
        <begin position="73"/>
        <end position="621"/>
    </location>
</feature>
<accession>A0A5B8MFS2</accession>
<dbReference type="GO" id="GO:0007032">
    <property type="term" value="P:endosome organization"/>
    <property type="evidence" value="ECO:0007669"/>
    <property type="project" value="TreeGrafter"/>
</dbReference>
<proteinExistence type="predicted"/>
<feature type="domain" description="WASH complex subunit 7 central" evidence="1">
    <location>
        <begin position="622"/>
        <end position="967"/>
    </location>
</feature>
<dbReference type="STRING" id="1764295.A0A5B8MFS2"/>
<organism evidence="4 5">
    <name type="scientific">Chloropicon primus</name>
    <dbReference type="NCBI Taxonomy" id="1764295"/>
    <lineage>
        <taxon>Eukaryota</taxon>
        <taxon>Viridiplantae</taxon>
        <taxon>Chlorophyta</taxon>
        <taxon>Chloropicophyceae</taxon>
        <taxon>Chloropicales</taxon>
        <taxon>Chloropicaceae</taxon>
        <taxon>Chloropicon</taxon>
    </lineage>
</organism>
<dbReference type="PANTHER" id="PTHR31409">
    <property type="entry name" value="WASH COMPLEX SUBUNIT 4"/>
    <property type="match status" value="1"/>
</dbReference>
<evidence type="ECO:0000259" key="3">
    <source>
        <dbReference type="Pfam" id="PF14746"/>
    </source>
</evidence>
<dbReference type="Pfam" id="PF14745">
    <property type="entry name" value="WASH-4_N"/>
    <property type="match status" value="1"/>
</dbReference>
<feature type="domain" description="WASH complex subunit 7 C-terminal" evidence="3">
    <location>
        <begin position="994"/>
        <end position="1168"/>
    </location>
</feature>
<keyword evidence="5" id="KW-1185">Reference proteome</keyword>
<dbReference type="GO" id="GO:0071203">
    <property type="term" value="C:WASH complex"/>
    <property type="evidence" value="ECO:0007669"/>
    <property type="project" value="InterPro"/>
</dbReference>
<dbReference type="InterPro" id="IPR028283">
    <property type="entry name" value="WASH-7_C"/>
</dbReference>
<dbReference type="GO" id="GO:0016197">
    <property type="term" value="P:endosomal transport"/>
    <property type="evidence" value="ECO:0007669"/>
    <property type="project" value="TreeGrafter"/>
</dbReference>
<protein>
    <submittedName>
        <fullName evidence="4">Subunit 7 of WASH complex</fullName>
    </submittedName>
</protein>
<sequence>MASLPLPGETLAAIEEEFESFRRLSEEFIDGSKGLLVDLEPFSGETSGQFHLENKVTRPIKNVVLPKRREPLNKIVEGAETGNDAVEKIILVFGFLRNEVRILKEKALETTVPFLLLFGESMEAEGDNNTVKDGDGHLKFAKGIKGLIKALELVERTRDVLTNLVRQCYAVHADSGDNLALYKTFQDAGLKSVMMSIGTCLYILLLVDSAIRHNPLLLTCSSMFQGTLSTLSSQPEKYGLTSEEVDKLTWDLQNVDRLISSQGNFQSAIEHVLTEIEVSSKSIKSLLKQMHAVVSESLSHCIQRNDHGVESPYENEILLQNLCLTILYTWISGDTTDKKVLRLSTDVSKAIPVVPLYGHMILVISDMLEQLLHPSWLKEKPSDFKVKSKKNQLAFLAQLDETFVSRSRALIKSLTSWCITVDDEIPKNMNSTDVFAYALKTLKDGLHNVGSLQGLLVTFLELHTQMEKPVNKVQIKMVCQAAAMLKIVERVFNKRSAVLLQMIPYILSTVQAKMFSILEPLRRKLEADIETGPKKGLKGLLSSKDADEMKLDAYALVTIALHALDGQTSSQRIALVSLIFDLLKDLQQIKGDKATDLMVFLSLLNLMYEYEKLLDAKCDCSFLIFSSDILGKFLTEVFEDFKLHSQVYYVVNAFHDGQKLIAKSGLENECMVTFSKNLEKLFLTSFVEPLHRMIENDLRFHLHSERIEGMTRKNPLEDKQSDITPLLGMSPIAFHTSLTSIRDQITHYLNQTFYNHTAIGLQNWKTYNEMLNLAGNKYGLRLSEIHLPQHTLEQGLDVLEIMRNIHIFVIKYNYNLHLQTFVEKLADSVDRKHLNTISIRHIANSIRSHGIGIVNTTINYVYQYLTKKLEVLTTFLYDDHIKSRLKREMHFFSEKQEELDHEYPFERAVNFNKDIRKLGVTNNGMTYMDKFREAITEVGNALGFVRMMRLGAMRYCSQATEFLPTHEYPSSGEENLSFTAQAQGEMDDTLVLDCTKQVDSLVENLQTKSAETLDYLNLLVSVFSKELCNERFSHLQDFHIIIPSVTLNAVESLLRGKEKLSKRGVDSEATFSDDGFALGLAYLLRVLKQVKVFNDIHWFDAVRKYYVAEKEKLLASKQTVRRSSFFGGKAATSEEAHNTQLLLARHEGHLEEFNFLEWTLRAANTFFHNQ</sequence>
<dbReference type="Proteomes" id="UP000316726">
    <property type="component" value="Chromosome 1"/>
</dbReference>
<dbReference type="Pfam" id="PF14746">
    <property type="entry name" value="WASH-7_C"/>
    <property type="match status" value="1"/>
</dbReference>
<dbReference type="InterPro" id="IPR028191">
    <property type="entry name" value="WASH-4_N"/>
</dbReference>
<evidence type="ECO:0000259" key="1">
    <source>
        <dbReference type="Pfam" id="PF14744"/>
    </source>
</evidence>
<reference evidence="4 5" key="1">
    <citation type="submission" date="2018-07" db="EMBL/GenBank/DDBJ databases">
        <title>The complete nuclear genome of the prasinophyte Chloropicon primus (CCMP1205).</title>
        <authorList>
            <person name="Pombert J.-F."/>
            <person name="Otis C."/>
            <person name="Turmel M."/>
            <person name="Lemieux C."/>
        </authorList>
    </citation>
    <scope>NUCLEOTIDE SEQUENCE [LARGE SCALE GENOMIC DNA]</scope>
    <source>
        <strain evidence="4 5">CCMP1205</strain>
    </source>
</reference>
<dbReference type="PANTHER" id="PTHR31409:SF0">
    <property type="entry name" value="WASH COMPLEX SUBUNIT 4"/>
    <property type="match status" value="1"/>
</dbReference>
<evidence type="ECO:0000259" key="2">
    <source>
        <dbReference type="Pfam" id="PF14745"/>
    </source>
</evidence>
<evidence type="ECO:0000313" key="4">
    <source>
        <dbReference type="EMBL" id="QDZ18172.1"/>
    </source>
</evidence>
<dbReference type="InterPro" id="IPR027307">
    <property type="entry name" value="WASH7"/>
</dbReference>
<name>A0A5B8MFS2_9CHLO</name>